<dbReference type="EMBL" id="FOGO01000014">
    <property type="protein sequence ID" value="SES26596.1"/>
    <property type="molecule type" value="Genomic_DNA"/>
</dbReference>
<sequence>MRIRTRTTRRGTAALTVAVLVGLTGAQYAGAAGAGDGPDRGHGGDRPGAGRKVLRQDVAAVRTAGGGKVKVLAEVRDGRTRVRARAGSGRPVPWNARFRAASTTKTFTSVVLLQLADEGKLSLDDTVEKWLPGMVAGNGNDGSRITVRDLLRQTSGLYDYVEDPELAGALRDFDTHRHDATPAASYVAVAMRHRPLFTPRPGGTPRWAYSNTNYLLAGLIAEKAGGLPWREQVEHRVIAPLGLRGTRVTGANPFMPGPHARVALPIPGKDGKPLDVTEHSLQHGADSAVISTTRDLDTFFRALMTGKLLPRDRLAQMKETVERTDDPEDLAAWPEGGYGLGLRDNPLSCGGRYRHHEGDGFGSYTRTGVTEDGRRAVTVSITSDGGLPDQERLNAATRKLVDHALCGRDG</sequence>
<dbReference type="AlphaFoldDB" id="A0A1H9VXW1"/>
<dbReference type="RefSeq" id="WP_075002615.1">
    <property type="nucleotide sequence ID" value="NZ_FOGO01000014.1"/>
</dbReference>
<evidence type="ECO:0000313" key="4">
    <source>
        <dbReference type="EMBL" id="SES26596.1"/>
    </source>
</evidence>
<dbReference type="InterPro" id="IPR012338">
    <property type="entry name" value="Beta-lactam/transpept-like"/>
</dbReference>
<keyword evidence="4" id="KW-0121">Carboxypeptidase</keyword>
<proteinExistence type="predicted"/>
<dbReference type="Gene3D" id="3.40.710.10">
    <property type="entry name" value="DD-peptidase/beta-lactamase superfamily"/>
    <property type="match status" value="1"/>
</dbReference>
<feature type="domain" description="Beta-lactamase-related" evidence="3">
    <location>
        <begin position="71"/>
        <end position="399"/>
    </location>
</feature>
<dbReference type="OrthoDB" id="5177574at2"/>
<dbReference type="Proteomes" id="UP000182841">
    <property type="component" value="Unassembled WGS sequence"/>
</dbReference>
<dbReference type="Pfam" id="PF00144">
    <property type="entry name" value="Beta-lactamase"/>
    <property type="match status" value="1"/>
</dbReference>
<dbReference type="SUPFAM" id="SSF56601">
    <property type="entry name" value="beta-lactamase/transpeptidase-like"/>
    <property type="match status" value="1"/>
</dbReference>
<keyword evidence="2" id="KW-0732">Signal</keyword>
<feature type="signal peptide" evidence="2">
    <location>
        <begin position="1"/>
        <end position="31"/>
    </location>
</feature>
<protein>
    <submittedName>
        <fullName evidence="4">D-alanyl-D-alanine carboxypeptidase</fullName>
    </submittedName>
</protein>
<evidence type="ECO:0000256" key="1">
    <source>
        <dbReference type="SAM" id="MobiDB-lite"/>
    </source>
</evidence>
<evidence type="ECO:0000259" key="3">
    <source>
        <dbReference type="Pfam" id="PF00144"/>
    </source>
</evidence>
<keyword evidence="5" id="KW-1185">Reference proteome</keyword>
<accession>A0A1H9VXW1</accession>
<dbReference type="PANTHER" id="PTHR46825:SF7">
    <property type="entry name" value="D-ALANYL-D-ALANINE CARBOXYPEPTIDASE"/>
    <property type="match status" value="1"/>
</dbReference>
<feature type="region of interest" description="Disordered" evidence="1">
    <location>
        <begin position="31"/>
        <end position="50"/>
    </location>
</feature>
<name>A0A1H9VXW1_9ACTN</name>
<reference evidence="5" key="1">
    <citation type="submission" date="2016-10" db="EMBL/GenBank/DDBJ databases">
        <authorList>
            <person name="Varghese N."/>
            <person name="Submissions S."/>
        </authorList>
    </citation>
    <scope>NUCLEOTIDE SEQUENCE [LARGE SCALE GENOMIC DNA]</scope>
    <source>
        <strain evidence="5">CGMCC 4.6825</strain>
    </source>
</reference>
<evidence type="ECO:0000256" key="2">
    <source>
        <dbReference type="SAM" id="SignalP"/>
    </source>
</evidence>
<dbReference type="GO" id="GO:0004180">
    <property type="term" value="F:carboxypeptidase activity"/>
    <property type="evidence" value="ECO:0007669"/>
    <property type="project" value="UniProtKB-KW"/>
</dbReference>
<dbReference type="PANTHER" id="PTHR46825">
    <property type="entry name" value="D-ALANYL-D-ALANINE-CARBOXYPEPTIDASE/ENDOPEPTIDASE AMPH"/>
    <property type="match status" value="1"/>
</dbReference>
<gene>
    <name evidence="4" type="ORF">SAMN05421870_11425</name>
</gene>
<organism evidence="4 5">
    <name type="scientific">Streptomyces qinglanensis</name>
    <dbReference type="NCBI Taxonomy" id="943816"/>
    <lineage>
        <taxon>Bacteria</taxon>
        <taxon>Bacillati</taxon>
        <taxon>Actinomycetota</taxon>
        <taxon>Actinomycetes</taxon>
        <taxon>Kitasatosporales</taxon>
        <taxon>Streptomycetaceae</taxon>
        <taxon>Streptomyces</taxon>
    </lineage>
</organism>
<evidence type="ECO:0000313" key="5">
    <source>
        <dbReference type="Proteomes" id="UP000182841"/>
    </source>
</evidence>
<keyword evidence="4" id="KW-0378">Hydrolase</keyword>
<feature type="chain" id="PRO_5010242176" evidence="2">
    <location>
        <begin position="32"/>
        <end position="410"/>
    </location>
</feature>
<dbReference type="InterPro" id="IPR050491">
    <property type="entry name" value="AmpC-like"/>
</dbReference>
<dbReference type="InterPro" id="IPR001466">
    <property type="entry name" value="Beta-lactam-related"/>
</dbReference>
<keyword evidence="4" id="KW-0645">Protease</keyword>